<sequence>MKHVVRPAPASPPNGPIKGQLPPTPIGSSSKAGLKMPVTGPKQASVAAVPKPIARPKPAPAGDADHGKAKGVWRKLGGSALSISLLAHAVFILLAIFLFIRWIEPPQEKIDFIPGGGGGGSAGSEVSHKIQQKVRQQMTPTVLSKRIASTSLTAEFSLPDSSNELPDPSLPIEMAAASLGKGGGAGGGSGTGIGTGAGRGTGPGSGLGIGQGFMDPNPFGTTGGAGLVGTFYDFKRDQKNKDTGVKAPDEKDYTSIVRGFIKSSKWAPPSKHKHFTADTKLRSKAFTYQLMQDTEAAKAFQCPDSGPGMWVAHYTGRVKVTETGIFRFVGWGDNCMVIGFDSKVVFDSSFWHFTRSPRELVGNGVPGHPTLPIYSGEWIELRKGQSIKVDVLIGDAGGVFTVAAMIEKQGASFTRAPNGIPNLPIFLVADLEEKEKALYPFLSPESLNRTLFQADVNPMGEFGF</sequence>
<feature type="region of interest" description="Disordered" evidence="1">
    <location>
        <begin position="181"/>
        <end position="203"/>
    </location>
</feature>
<accession>A0ABT3GI16</accession>
<keyword evidence="4" id="KW-1185">Reference proteome</keyword>
<evidence type="ECO:0008006" key="5">
    <source>
        <dbReference type="Google" id="ProtNLM"/>
    </source>
</evidence>
<keyword evidence="2" id="KW-0812">Transmembrane</keyword>
<evidence type="ECO:0000313" key="4">
    <source>
        <dbReference type="Proteomes" id="UP001320876"/>
    </source>
</evidence>
<evidence type="ECO:0000256" key="1">
    <source>
        <dbReference type="SAM" id="MobiDB-lite"/>
    </source>
</evidence>
<gene>
    <name evidence="3" type="ORF">OKA05_11420</name>
</gene>
<reference evidence="3 4" key="1">
    <citation type="submission" date="2022-10" db="EMBL/GenBank/DDBJ databases">
        <title>Luteolibacter arcticus strain CCTCC AB 2014275, whole genome shotgun sequencing project.</title>
        <authorList>
            <person name="Zhao G."/>
            <person name="Shen L."/>
        </authorList>
    </citation>
    <scope>NUCLEOTIDE SEQUENCE [LARGE SCALE GENOMIC DNA]</scope>
    <source>
        <strain evidence="3 4">CCTCC AB 2014275</strain>
    </source>
</reference>
<keyword evidence="2" id="KW-0472">Membrane</keyword>
<keyword evidence="2" id="KW-1133">Transmembrane helix</keyword>
<feature type="transmembrane region" description="Helical" evidence="2">
    <location>
        <begin position="80"/>
        <end position="103"/>
    </location>
</feature>
<dbReference type="RefSeq" id="WP_264487270.1">
    <property type="nucleotide sequence ID" value="NZ_JAPDDT010000004.1"/>
</dbReference>
<evidence type="ECO:0000256" key="2">
    <source>
        <dbReference type="SAM" id="Phobius"/>
    </source>
</evidence>
<name>A0ABT3GI16_9BACT</name>
<feature type="region of interest" description="Disordered" evidence="1">
    <location>
        <begin position="1"/>
        <end position="40"/>
    </location>
</feature>
<organism evidence="3 4">
    <name type="scientific">Luteolibacter arcticus</name>
    <dbReference type="NCBI Taxonomy" id="1581411"/>
    <lineage>
        <taxon>Bacteria</taxon>
        <taxon>Pseudomonadati</taxon>
        <taxon>Verrucomicrobiota</taxon>
        <taxon>Verrucomicrobiia</taxon>
        <taxon>Verrucomicrobiales</taxon>
        <taxon>Verrucomicrobiaceae</taxon>
        <taxon>Luteolibacter</taxon>
    </lineage>
</organism>
<dbReference type="EMBL" id="JAPDDT010000004">
    <property type="protein sequence ID" value="MCW1923164.1"/>
    <property type="molecule type" value="Genomic_DNA"/>
</dbReference>
<comment type="caution">
    <text evidence="3">The sequence shown here is derived from an EMBL/GenBank/DDBJ whole genome shotgun (WGS) entry which is preliminary data.</text>
</comment>
<dbReference type="Proteomes" id="UP001320876">
    <property type="component" value="Unassembled WGS sequence"/>
</dbReference>
<proteinExistence type="predicted"/>
<protein>
    <recommendedName>
        <fullName evidence="5">PA14 domain-containing protein</fullName>
    </recommendedName>
</protein>
<evidence type="ECO:0000313" key="3">
    <source>
        <dbReference type="EMBL" id="MCW1923164.1"/>
    </source>
</evidence>